<dbReference type="SUPFAM" id="SSF52540">
    <property type="entry name" value="P-loop containing nucleoside triphosphate hydrolases"/>
    <property type="match status" value="1"/>
</dbReference>
<dbReference type="Gene3D" id="3.40.50.300">
    <property type="entry name" value="P-loop containing nucleotide triphosphate hydrolases"/>
    <property type="match status" value="1"/>
</dbReference>
<accession>A0A395LLC6</accession>
<dbReference type="Proteomes" id="UP000254101">
    <property type="component" value="Unassembled WGS sequence"/>
</dbReference>
<keyword evidence="2" id="KW-1185">Reference proteome</keyword>
<dbReference type="AlphaFoldDB" id="A0A395LLC6"/>
<gene>
    <name evidence="1" type="ORF">DL238_00445</name>
</gene>
<name>A0A395LLC6_9SPHN</name>
<comment type="caution">
    <text evidence="1">The sequence shown here is derived from an EMBL/GenBank/DDBJ whole genome shotgun (WGS) entry which is preliminary data.</text>
</comment>
<proteinExistence type="predicted"/>
<dbReference type="RefSeq" id="WP_115490470.1">
    <property type="nucleotide sequence ID" value="NZ_JACHWW010000001.1"/>
</dbReference>
<protein>
    <submittedName>
        <fullName evidence="1">Zinc ribbon domain-containing protein</fullName>
    </submittedName>
</protein>
<evidence type="ECO:0000313" key="2">
    <source>
        <dbReference type="Proteomes" id="UP000254101"/>
    </source>
</evidence>
<organism evidence="1 2">
    <name type="scientific">Alteriqipengyuania lutimaris</name>
    <dbReference type="NCBI Taxonomy" id="1538146"/>
    <lineage>
        <taxon>Bacteria</taxon>
        <taxon>Pseudomonadati</taxon>
        <taxon>Pseudomonadota</taxon>
        <taxon>Alphaproteobacteria</taxon>
        <taxon>Sphingomonadales</taxon>
        <taxon>Erythrobacteraceae</taxon>
        <taxon>Alteriqipengyuania</taxon>
    </lineage>
</organism>
<evidence type="ECO:0000313" key="1">
    <source>
        <dbReference type="EMBL" id="RDS76234.1"/>
    </source>
</evidence>
<dbReference type="OrthoDB" id="7788065at2"/>
<dbReference type="InterPro" id="IPR027417">
    <property type="entry name" value="P-loop_NTPase"/>
</dbReference>
<dbReference type="EMBL" id="QRBB01000001">
    <property type="protein sequence ID" value="RDS76234.1"/>
    <property type="molecule type" value="Genomic_DNA"/>
</dbReference>
<reference evidence="1 2" key="1">
    <citation type="submission" date="2018-07" db="EMBL/GenBank/DDBJ databases">
        <title>Erythrobacter nanhaiensis sp. nov., a novel member of the genus Erythrobacter isolated from the South China Sea.</title>
        <authorList>
            <person name="Chen X."/>
            <person name="Liu J."/>
        </authorList>
    </citation>
    <scope>NUCLEOTIDE SEQUENCE [LARGE SCALE GENOMIC DNA]</scope>
    <source>
        <strain evidence="1 2">S-5</strain>
    </source>
</reference>
<sequence length="572" mass="64903">MTSRKNKLNNDLPLDANFVEQAEYIPQAQFRDLSAIHPDEDSIVRRLMVGGAKLLVGPRGCGKTTLLLKAYYKLLDNDARNSLPVYVNFKLSLKMEPLYLETSNASYWFKSWLNLKILEGLYRTIDEIEDLELPSDLPSKKTVRRSIDNLESAQTDRIIDPERFSTEAVVTYLTEVVELNGLTRSVLLLDDAAHAFSAKQQEDFFEFFRQVKSREISPKAAVYPGVTTFSPAFHAGHDAEIIDVWFRPDSKDYVEYMSAMAEKRFNGALPQTLIEVSDALQFLAYTSFGIPRSFLNMLRTIYHEESKHTVKGVLERRKILEIAKESRELSHNVYESLTHKLPAYRDYVSAGQKIYQGLLYRIKDYNRDRPSSEQALEVGLRRPLTPDLEKIISFYQYAGLLMPAGENSRGVKGVFDLYLVHFGDLVTENAIIGKRSKSIASFVQAFEGQGHQAWPRISADTLLSDFLGGESFGLALPNCQVCGAERISESAKFCQNCGSRLKNSSIYETLTRQDISVLPLSDRMVTRIKENSNIRTVQDILIDTDRTSLRSIHMIGEIRAAMISNYAEEYVA</sequence>